<proteinExistence type="predicted"/>
<name>A0A426YLH5_ENSVE</name>
<gene>
    <name evidence="1" type="ORF">B296_00050383</name>
</gene>
<organism evidence="1 2">
    <name type="scientific">Ensete ventricosum</name>
    <name type="common">Abyssinian banana</name>
    <name type="synonym">Musa ensete</name>
    <dbReference type="NCBI Taxonomy" id="4639"/>
    <lineage>
        <taxon>Eukaryota</taxon>
        <taxon>Viridiplantae</taxon>
        <taxon>Streptophyta</taxon>
        <taxon>Embryophyta</taxon>
        <taxon>Tracheophyta</taxon>
        <taxon>Spermatophyta</taxon>
        <taxon>Magnoliopsida</taxon>
        <taxon>Liliopsida</taxon>
        <taxon>Zingiberales</taxon>
        <taxon>Musaceae</taxon>
        <taxon>Ensete</taxon>
    </lineage>
</organism>
<evidence type="ECO:0000313" key="1">
    <source>
        <dbReference type="EMBL" id="RRT52573.1"/>
    </source>
</evidence>
<dbReference type="EMBL" id="AMZH03011601">
    <property type="protein sequence ID" value="RRT52573.1"/>
    <property type="molecule type" value="Genomic_DNA"/>
</dbReference>
<protein>
    <submittedName>
        <fullName evidence="1">Uncharacterized protein</fullName>
    </submittedName>
</protein>
<evidence type="ECO:0000313" key="2">
    <source>
        <dbReference type="Proteomes" id="UP000287651"/>
    </source>
</evidence>
<reference evidence="1 2" key="1">
    <citation type="journal article" date="2014" name="Agronomy (Basel)">
        <title>A Draft Genome Sequence for Ensete ventricosum, the Drought-Tolerant Tree Against Hunger.</title>
        <authorList>
            <person name="Harrison J."/>
            <person name="Moore K.A."/>
            <person name="Paszkiewicz K."/>
            <person name="Jones T."/>
            <person name="Grant M."/>
            <person name="Ambacheew D."/>
            <person name="Muzemil S."/>
            <person name="Studholme D.J."/>
        </authorList>
    </citation>
    <scope>NUCLEOTIDE SEQUENCE [LARGE SCALE GENOMIC DNA]</scope>
</reference>
<dbReference type="AlphaFoldDB" id="A0A426YLH5"/>
<comment type="caution">
    <text evidence="1">The sequence shown here is derived from an EMBL/GenBank/DDBJ whole genome shotgun (WGS) entry which is preliminary data.</text>
</comment>
<dbReference type="Proteomes" id="UP000287651">
    <property type="component" value="Unassembled WGS sequence"/>
</dbReference>
<sequence>MEEAEGRVAIKDYRGEQGKQRLQWWAAGVGARDHCWQLVQQGIWLLVVTKSLLAPGDHCWPREISTSRERSLLAALCSERSLLATRDCCWQHFEGIKGDGGSKEERRVSDKIAYSGQWYHPCPETWALFGGDTTAVNGGTVETPTFRGS</sequence>
<accession>A0A426YLH5</accession>